<keyword evidence="3" id="KW-1185">Reference proteome</keyword>
<dbReference type="Pfam" id="PF12697">
    <property type="entry name" value="Abhydrolase_6"/>
    <property type="match status" value="1"/>
</dbReference>
<reference evidence="2" key="2">
    <citation type="submission" date="2023-01" db="EMBL/GenBank/DDBJ databases">
        <authorList>
            <person name="Sun Q."/>
            <person name="Evtushenko L."/>
        </authorList>
    </citation>
    <scope>NUCLEOTIDE SEQUENCE</scope>
    <source>
        <strain evidence="2">VKM Ac-1958</strain>
    </source>
</reference>
<gene>
    <name evidence="2" type="ORF">GCM10017596_11520</name>
</gene>
<dbReference type="EMBL" id="BSET01000001">
    <property type="protein sequence ID" value="GLK01437.1"/>
    <property type="molecule type" value="Genomic_DNA"/>
</dbReference>
<dbReference type="RefSeq" id="WP_204939081.1">
    <property type="nucleotide sequence ID" value="NZ_BAAAUM010000001.1"/>
</dbReference>
<evidence type="ECO:0000313" key="3">
    <source>
        <dbReference type="Proteomes" id="UP001142325"/>
    </source>
</evidence>
<dbReference type="SUPFAM" id="SSF53474">
    <property type="entry name" value="alpha/beta-Hydrolases"/>
    <property type="match status" value="1"/>
</dbReference>
<reference evidence="2" key="1">
    <citation type="journal article" date="2014" name="Int. J. Syst. Evol. Microbiol.">
        <title>Complete genome sequence of Corynebacterium casei LMG S-19264T (=DSM 44701T), isolated from a smear-ripened cheese.</title>
        <authorList>
            <consortium name="US DOE Joint Genome Institute (JGI-PGF)"/>
            <person name="Walter F."/>
            <person name="Albersmeier A."/>
            <person name="Kalinowski J."/>
            <person name="Ruckert C."/>
        </authorList>
    </citation>
    <scope>NUCLEOTIDE SEQUENCE</scope>
    <source>
        <strain evidence="2">VKM Ac-1958</strain>
    </source>
</reference>
<dbReference type="PANTHER" id="PTHR43798">
    <property type="entry name" value="MONOACYLGLYCEROL LIPASE"/>
    <property type="match status" value="1"/>
</dbReference>
<dbReference type="AlphaFoldDB" id="A0A9W6HRA0"/>
<protein>
    <submittedName>
        <fullName evidence="2">Alpha/beta hydrolase</fullName>
    </submittedName>
</protein>
<name>A0A9W6HRA0_9MICO</name>
<dbReference type="InterPro" id="IPR000073">
    <property type="entry name" value="AB_hydrolase_1"/>
</dbReference>
<organism evidence="2 3">
    <name type="scientific">Microbacterium keratanolyticum</name>
    <dbReference type="NCBI Taxonomy" id="67574"/>
    <lineage>
        <taxon>Bacteria</taxon>
        <taxon>Bacillati</taxon>
        <taxon>Actinomycetota</taxon>
        <taxon>Actinomycetes</taxon>
        <taxon>Micrococcales</taxon>
        <taxon>Microbacteriaceae</taxon>
        <taxon>Microbacterium</taxon>
    </lineage>
</organism>
<dbReference type="GO" id="GO:0016787">
    <property type="term" value="F:hydrolase activity"/>
    <property type="evidence" value="ECO:0007669"/>
    <property type="project" value="UniProtKB-KW"/>
</dbReference>
<accession>A0A9W6HRA0</accession>
<evidence type="ECO:0000259" key="1">
    <source>
        <dbReference type="Pfam" id="PF12697"/>
    </source>
</evidence>
<comment type="caution">
    <text evidence="2">The sequence shown here is derived from an EMBL/GenBank/DDBJ whole genome shotgun (WGS) entry which is preliminary data.</text>
</comment>
<sequence length="242" mass="26088">MGDSGLRVRTFGDPSGEPLLLLHGGGVAGWMWNPLLEHLDPRFHVIVPDLPGHDVDSDEHYRSHVATIEALAPLLAPGTTVVGFSLGAQLAVLLAAQHPDLVARVVVISAQTIPTRAPGATLAMLRAAAPLARYEWFARLQAKELFVPDTLIDEYLRTSRRISVETLTHAVGENIRFTIPEGWAQFPGMAVILAGSREKAVMRASAWRLHEALPGSEFALVADCGHGIPLQKPEGLAQMLNG</sequence>
<feature type="domain" description="AB hydrolase-1" evidence="1">
    <location>
        <begin position="19"/>
        <end position="238"/>
    </location>
</feature>
<evidence type="ECO:0000313" key="2">
    <source>
        <dbReference type="EMBL" id="GLK01437.1"/>
    </source>
</evidence>
<keyword evidence="2" id="KW-0378">Hydrolase</keyword>
<dbReference type="Gene3D" id="3.40.50.1820">
    <property type="entry name" value="alpha/beta hydrolase"/>
    <property type="match status" value="1"/>
</dbReference>
<dbReference type="Proteomes" id="UP001142325">
    <property type="component" value="Unassembled WGS sequence"/>
</dbReference>
<proteinExistence type="predicted"/>
<dbReference type="InterPro" id="IPR029058">
    <property type="entry name" value="AB_hydrolase_fold"/>
</dbReference>
<dbReference type="InterPro" id="IPR050266">
    <property type="entry name" value="AB_hydrolase_sf"/>
</dbReference>